<dbReference type="InterPro" id="IPR015422">
    <property type="entry name" value="PyrdxlP-dep_Trfase_small"/>
</dbReference>
<dbReference type="PANTHER" id="PTHR11999:SF70">
    <property type="entry name" value="MIP05841P"/>
    <property type="match status" value="1"/>
</dbReference>
<evidence type="ECO:0000313" key="8">
    <source>
        <dbReference type="EMBL" id="MFC0681701.1"/>
    </source>
</evidence>
<proteinExistence type="inferred from homology"/>
<dbReference type="Gene3D" id="3.90.1150.10">
    <property type="entry name" value="Aspartate Aminotransferase, domain 1"/>
    <property type="match status" value="1"/>
</dbReference>
<accession>A0ABV6RXJ2</accession>
<reference evidence="8 9" key="1">
    <citation type="submission" date="2024-09" db="EMBL/GenBank/DDBJ databases">
        <authorList>
            <person name="Sun Q."/>
            <person name="Mori K."/>
        </authorList>
    </citation>
    <scope>NUCLEOTIDE SEQUENCE [LARGE SCALE GENOMIC DNA]</scope>
    <source>
        <strain evidence="8 9">KCTC 23076</strain>
    </source>
</reference>
<gene>
    <name evidence="8" type="ORF">ACFFGH_28045</name>
</gene>
<feature type="compositionally biased region" description="Basic and acidic residues" evidence="7">
    <location>
        <begin position="15"/>
        <end position="28"/>
    </location>
</feature>
<dbReference type="InterPro" id="IPR002129">
    <property type="entry name" value="PyrdxlP-dep_de-COase"/>
</dbReference>
<keyword evidence="5 6" id="KW-0456">Lyase</keyword>
<name>A0ABV6RXJ2_9GAMM</name>
<keyword evidence="9" id="KW-1185">Reference proteome</keyword>
<feature type="compositionally biased region" description="Low complexity" evidence="7">
    <location>
        <begin position="1"/>
        <end position="11"/>
    </location>
</feature>
<keyword evidence="4 6" id="KW-0663">Pyridoxal phosphate</keyword>
<keyword evidence="3" id="KW-0210">Decarboxylase</keyword>
<comment type="caution">
    <text evidence="8">The sequence shown here is derived from an EMBL/GenBank/DDBJ whole genome shotgun (WGS) entry which is preliminary data.</text>
</comment>
<dbReference type="RefSeq" id="WP_386674801.1">
    <property type="nucleotide sequence ID" value="NZ_JBHLTG010000009.1"/>
</dbReference>
<protein>
    <submittedName>
        <fullName evidence="8">Pyridoxal phosphate-dependent decarboxylase family protein</fullName>
    </submittedName>
</protein>
<dbReference type="PANTHER" id="PTHR11999">
    <property type="entry name" value="GROUP II PYRIDOXAL-5-PHOSPHATE DECARBOXYLASE"/>
    <property type="match status" value="1"/>
</dbReference>
<sequence length="475" mass="50008">MTELSLDPSALSDDDSPRRARPDGDALDRAIEHSRRWLGSLDERPVPATAGIDDIASQLGGALPERGSPPEDVVERLAAAVEPGLMASPSGRFYGWVMGATLPAALAADWLVSAWDQNSGMRDATPGTVAAEELAATWLLELLGLPAGSGVGFTTGATMANFTCLNAARSEVLARVGWDVAEQGLAGGPRVRVLVGAERHSSIDLAIRYLGLGAPEVVACDEEGRIDVADLDFRLAEDGGPAILCLQAGNIHSGAFDPFAEAIEAAHEAGVWVHVDGAFGLWAAVVPTLDRLTAGLRTADSWATDAHKTLNVPYDSGLAVVADAAAMQRAMSVRASYLLTSSAVDPHERVPEMSRRARGVPVWAALASLGAEGVRDLVGGLVDAAHGIADGVSRIPGARVLNDVVYTQVSVAFENDDRTREVFRRILEEGRVMPSASVWHDTAVIRFSVSSWRTGPDEVRETVAAVARAAAQAPR</sequence>
<evidence type="ECO:0000313" key="9">
    <source>
        <dbReference type="Proteomes" id="UP001589896"/>
    </source>
</evidence>
<dbReference type="Proteomes" id="UP001589896">
    <property type="component" value="Unassembled WGS sequence"/>
</dbReference>
<comment type="cofactor">
    <cofactor evidence="1 6">
        <name>pyridoxal 5'-phosphate</name>
        <dbReference type="ChEBI" id="CHEBI:597326"/>
    </cofactor>
</comment>
<evidence type="ECO:0000256" key="5">
    <source>
        <dbReference type="ARBA" id="ARBA00023239"/>
    </source>
</evidence>
<comment type="similarity">
    <text evidence="2 6">Belongs to the group II decarboxylase family.</text>
</comment>
<evidence type="ECO:0000256" key="6">
    <source>
        <dbReference type="RuleBase" id="RU000382"/>
    </source>
</evidence>
<feature type="region of interest" description="Disordered" evidence="7">
    <location>
        <begin position="1"/>
        <end position="28"/>
    </location>
</feature>
<organism evidence="8 9">
    <name type="scientific">Lysobacter korlensis</name>
    <dbReference type="NCBI Taxonomy" id="553636"/>
    <lineage>
        <taxon>Bacteria</taxon>
        <taxon>Pseudomonadati</taxon>
        <taxon>Pseudomonadota</taxon>
        <taxon>Gammaproteobacteria</taxon>
        <taxon>Lysobacterales</taxon>
        <taxon>Lysobacteraceae</taxon>
        <taxon>Lysobacter</taxon>
    </lineage>
</organism>
<evidence type="ECO:0000256" key="2">
    <source>
        <dbReference type="ARBA" id="ARBA00009533"/>
    </source>
</evidence>
<dbReference type="SUPFAM" id="SSF53383">
    <property type="entry name" value="PLP-dependent transferases"/>
    <property type="match status" value="1"/>
</dbReference>
<evidence type="ECO:0000256" key="1">
    <source>
        <dbReference type="ARBA" id="ARBA00001933"/>
    </source>
</evidence>
<evidence type="ECO:0000256" key="3">
    <source>
        <dbReference type="ARBA" id="ARBA00022793"/>
    </source>
</evidence>
<evidence type="ECO:0000256" key="4">
    <source>
        <dbReference type="ARBA" id="ARBA00022898"/>
    </source>
</evidence>
<dbReference type="InterPro" id="IPR015421">
    <property type="entry name" value="PyrdxlP-dep_Trfase_major"/>
</dbReference>
<dbReference type="EMBL" id="JBHLTG010000009">
    <property type="protein sequence ID" value="MFC0681701.1"/>
    <property type="molecule type" value="Genomic_DNA"/>
</dbReference>
<dbReference type="Gene3D" id="3.40.640.10">
    <property type="entry name" value="Type I PLP-dependent aspartate aminotransferase-like (Major domain)"/>
    <property type="match status" value="1"/>
</dbReference>
<dbReference type="Pfam" id="PF00282">
    <property type="entry name" value="Pyridoxal_deC"/>
    <property type="match status" value="1"/>
</dbReference>
<dbReference type="InterPro" id="IPR015424">
    <property type="entry name" value="PyrdxlP-dep_Trfase"/>
</dbReference>
<evidence type="ECO:0000256" key="7">
    <source>
        <dbReference type="SAM" id="MobiDB-lite"/>
    </source>
</evidence>
<dbReference type="InterPro" id="IPR010977">
    <property type="entry name" value="Aromatic_deC"/>
</dbReference>